<evidence type="ECO:0000256" key="1">
    <source>
        <dbReference type="SAM" id="SignalP"/>
    </source>
</evidence>
<protein>
    <submittedName>
        <fullName evidence="2">Uncharacterized protein</fullName>
    </submittedName>
</protein>
<proteinExistence type="predicted"/>
<sequence>MQLITLFHHLILYSLSVSTTISALAIPHKRDVFEISSTNHYSPLPQDIDFAHQYLYIEAAAKRANAKLRNNKWYYALQCFPGTAEVREKVKDDEGIMWIASRTKTAKSPQGCIHVALVVGVTGESRGKKTFKATDIYPTFIEQKKWTQQHETYKAMDSFLIYGGTTSKKNANVDRLLKIGQQWINKAPDERTSTYNGLTYYWNLVKHL</sequence>
<reference evidence="2" key="1">
    <citation type="submission" date="2021-06" db="EMBL/GenBank/DDBJ databases">
        <title>Comparative genomics, transcriptomics and evolutionary studies reveal genomic signatures of adaptation to plant cell wall in hemibiotrophic fungi.</title>
        <authorList>
            <consortium name="DOE Joint Genome Institute"/>
            <person name="Baroncelli R."/>
            <person name="Diaz J.F."/>
            <person name="Benocci T."/>
            <person name="Peng M."/>
            <person name="Battaglia E."/>
            <person name="Haridas S."/>
            <person name="Andreopoulos W."/>
            <person name="Labutti K."/>
            <person name="Pangilinan J."/>
            <person name="Floch G.L."/>
            <person name="Makela M.R."/>
            <person name="Henrissat B."/>
            <person name="Grigoriev I.V."/>
            <person name="Crouch J.A."/>
            <person name="De Vries R.P."/>
            <person name="Sukno S.A."/>
            <person name="Thon M.R."/>
        </authorList>
    </citation>
    <scope>NUCLEOTIDE SEQUENCE</scope>
    <source>
        <strain evidence="2">MAFF235873</strain>
    </source>
</reference>
<feature type="chain" id="PRO_5042201578" evidence="1">
    <location>
        <begin position="24"/>
        <end position="208"/>
    </location>
</feature>
<name>A0AAD9HLM2_9PEZI</name>
<comment type="caution">
    <text evidence="2">The sequence shown here is derived from an EMBL/GenBank/DDBJ whole genome shotgun (WGS) entry which is preliminary data.</text>
</comment>
<gene>
    <name evidence="2" type="ORF">LX32DRAFT_338135</name>
</gene>
<dbReference type="EMBL" id="MU842856">
    <property type="protein sequence ID" value="KAK2030049.1"/>
    <property type="molecule type" value="Genomic_DNA"/>
</dbReference>
<evidence type="ECO:0000313" key="3">
    <source>
        <dbReference type="Proteomes" id="UP001232148"/>
    </source>
</evidence>
<keyword evidence="1" id="KW-0732">Signal</keyword>
<dbReference type="AlphaFoldDB" id="A0AAD9HLM2"/>
<accession>A0AAD9HLM2</accession>
<evidence type="ECO:0000313" key="2">
    <source>
        <dbReference type="EMBL" id="KAK2030049.1"/>
    </source>
</evidence>
<dbReference type="Proteomes" id="UP001232148">
    <property type="component" value="Unassembled WGS sequence"/>
</dbReference>
<feature type="signal peptide" evidence="1">
    <location>
        <begin position="1"/>
        <end position="23"/>
    </location>
</feature>
<keyword evidence="3" id="KW-1185">Reference proteome</keyword>
<organism evidence="2 3">
    <name type="scientific">Colletotrichum zoysiae</name>
    <dbReference type="NCBI Taxonomy" id="1216348"/>
    <lineage>
        <taxon>Eukaryota</taxon>
        <taxon>Fungi</taxon>
        <taxon>Dikarya</taxon>
        <taxon>Ascomycota</taxon>
        <taxon>Pezizomycotina</taxon>
        <taxon>Sordariomycetes</taxon>
        <taxon>Hypocreomycetidae</taxon>
        <taxon>Glomerellales</taxon>
        <taxon>Glomerellaceae</taxon>
        <taxon>Colletotrichum</taxon>
        <taxon>Colletotrichum graminicola species complex</taxon>
    </lineage>
</organism>